<evidence type="ECO:0000256" key="2">
    <source>
        <dbReference type="SAM" id="SignalP"/>
    </source>
</evidence>
<dbReference type="RefSeq" id="WP_220118736.1">
    <property type="nucleotide sequence ID" value="NZ_JAHZUY010000061.1"/>
</dbReference>
<dbReference type="EMBL" id="JAHZUY010000061">
    <property type="protein sequence ID" value="MBW8270956.1"/>
    <property type="molecule type" value="Genomic_DNA"/>
</dbReference>
<evidence type="ECO:0000313" key="3">
    <source>
        <dbReference type="EMBL" id="MBW8270956.1"/>
    </source>
</evidence>
<evidence type="ECO:0000256" key="1">
    <source>
        <dbReference type="SAM" id="MobiDB-lite"/>
    </source>
</evidence>
<feature type="region of interest" description="Disordered" evidence="1">
    <location>
        <begin position="196"/>
        <end position="224"/>
    </location>
</feature>
<evidence type="ECO:0008006" key="5">
    <source>
        <dbReference type="Google" id="ProtNLM"/>
    </source>
</evidence>
<protein>
    <recommendedName>
        <fullName evidence="5">DUF4412 domain-containing protein</fullName>
    </recommendedName>
</protein>
<dbReference type="InterPro" id="IPR006311">
    <property type="entry name" value="TAT_signal"/>
</dbReference>
<accession>A0ABS7F5S2</accession>
<dbReference type="PROSITE" id="PS51318">
    <property type="entry name" value="TAT"/>
    <property type="match status" value="1"/>
</dbReference>
<sequence length="224" mass="23224">MTQRRHRSRFLRPRPAAAAALALALAGGAAAAGAAPAQDSAPSPPLLPARDVAVTYRLTGPGGAGTHSLRIAWLTAEGRVRLDLPAELGGVMLLDRRAQRAFLVMDQHRLVVELPSGGEFPRLGELPPGARLTREGRDRVAGLPCTVWRYQDHGRSGRACITEDGVLLRASGPGAAGGAGDDGALEAVAVAYGPQDPASFRPPPGYRAMRAAPGTGPATRIAGR</sequence>
<feature type="chain" id="PRO_5045285740" description="DUF4412 domain-containing protein" evidence="2">
    <location>
        <begin position="32"/>
        <end position="224"/>
    </location>
</feature>
<keyword evidence="4" id="KW-1185">Reference proteome</keyword>
<feature type="signal peptide" evidence="2">
    <location>
        <begin position="1"/>
        <end position="31"/>
    </location>
</feature>
<organism evidence="3 4">
    <name type="scientific">Caldovatus aquaticus</name>
    <dbReference type="NCBI Taxonomy" id="2865671"/>
    <lineage>
        <taxon>Bacteria</taxon>
        <taxon>Pseudomonadati</taxon>
        <taxon>Pseudomonadota</taxon>
        <taxon>Alphaproteobacteria</taxon>
        <taxon>Acetobacterales</taxon>
        <taxon>Roseomonadaceae</taxon>
        <taxon>Caldovatus</taxon>
    </lineage>
</organism>
<comment type="caution">
    <text evidence="3">The sequence shown here is derived from an EMBL/GenBank/DDBJ whole genome shotgun (WGS) entry which is preliminary data.</text>
</comment>
<evidence type="ECO:0000313" key="4">
    <source>
        <dbReference type="Proteomes" id="UP001519924"/>
    </source>
</evidence>
<dbReference type="Proteomes" id="UP001519924">
    <property type="component" value="Unassembled WGS sequence"/>
</dbReference>
<keyword evidence="2" id="KW-0732">Signal</keyword>
<name>A0ABS7F5S2_9PROT</name>
<reference evidence="3 4" key="1">
    <citation type="submission" date="2021-08" db="EMBL/GenBank/DDBJ databases">
        <title>Caldovatus sediminis gen. nov., sp. nov., a moderately thermophilic bacterium isolated from a hot spring.</title>
        <authorList>
            <person name="Hu C.-J."/>
            <person name="Li W.-J."/>
            <person name="Xian W.-D."/>
        </authorList>
    </citation>
    <scope>NUCLEOTIDE SEQUENCE [LARGE SCALE GENOMIC DNA]</scope>
    <source>
        <strain evidence="3 4">SYSU G05006</strain>
    </source>
</reference>
<proteinExistence type="predicted"/>
<gene>
    <name evidence="3" type="ORF">K1J50_15845</name>
</gene>